<dbReference type="InterPro" id="IPR036162">
    <property type="entry name" value="Resolvase-like_N_sf"/>
</dbReference>
<dbReference type="PANTHER" id="PTHR30461:SF23">
    <property type="entry name" value="DNA RECOMBINASE-RELATED"/>
    <property type="match status" value="1"/>
</dbReference>
<proteinExistence type="predicted"/>
<evidence type="ECO:0000313" key="4">
    <source>
        <dbReference type="Proteomes" id="UP000273278"/>
    </source>
</evidence>
<accession>A0A3G3IH24</accession>
<dbReference type="SUPFAM" id="SSF53041">
    <property type="entry name" value="Resolvase-like"/>
    <property type="match status" value="1"/>
</dbReference>
<dbReference type="GeneID" id="41321666"/>
<protein>
    <submittedName>
        <fullName evidence="3">Recombinase family protein</fullName>
    </submittedName>
</protein>
<dbReference type="PANTHER" id="PTHR30461">
    <property type="entry name" value="DNA-INVERTASE FROM LAMBDOID PROPHAGE"/>
    <property type="match status" value="1"/>
</dbReference>
<name>A0A3G3IH24_9ARCH</name>
<dbReference type="Pfam" id="PF00239">
    <property type="entry name" value="Resolvase"/>
    <property type="match status" value="1"/>
</dbReference>
<dbReference type="Proteomes" id="UP000273278">
    <property type="component" value="Chromosome"/>
</dbReference>
<dbReference type="GO" id="GO:0000150">
    <property type="term" value="F:DNA strand exchange activity"/>
    <property type="evidence" value="ECO:0007669"/>
    <property type="project" value="InterPro"/>
</dbReference>
<dbReference type="RefSeq" id="WP_015504768.1">
    <property type="nucleotide sequence ID" value="NZ_CAYARO010000011.1"/>
</dbReference>
<dbReference type="GO" id="GO:0003677">
    <property type="term" value="F:DNA binding"/>
    <property type="evidence" value="ECO:0007669"/>
    <property type="project" value="InterPro"/>
</dbReference>
<dbReference type="OMA" id="FFKHWSL"/>
<dbReference type="InterPro" id="IPR038109">
    <property type="entry name" value="DNA_bind_recomb_sf"/>
</dbReference>
<dbReference type="Gene3D" id="3.40.50.1390">
    <property type="entry name" value="Resolvase, N-terminal catalytic domain"/>
    <property type="match status" value="1"/>
</dbReference>
<dbReference type="CDD" id="cd00338">
    <property type="entry name" value="Ser_Recombinase"/>
    <property type="match status" value="1"/>
</dbReference>
<dbReference type="EMBL" id="CP017686">
    <property type="protein sequence ID" value="AYQ55029.1"/>
    <property type="molecule type" value="Genomic_DNA"/>
</dbReference>
<evidence type="ECO:0000313" key="3">
    <source>
        <dbReference type="EMBL" id="AYQ55029.1"/>
    </source>
</evidence>
<evidence type="ECO:0000259" key="1">
    <source>
        <dbReference type="PROSITE" id="PS51736"/>
    </source>
</evidence>
<evidence type="ECO:0000259" key="2">
    <source>
        <dbReference type="PROSITE" id="PS51737"/>
    </source>
</evidence>
<sequence>MHSEQLRVAIYTRVSTEDQARDGFSLDAQEKRLKAYSAVRGWEVVDIYRDEGYSGRTVARPEYQRMFSEMDRWDVVLVLKMDRIHRNSVNFTHMMEVLKDNGKDFNSMMEKFDSTTAMGRFVMDIVERMAQLESEQIGERVKIGMTRKAETSSGPMGSPDPYGYTYAGGKLVVVEDEARIVRRIFDMYMDGRTMENIAAALTNANIPSKKGGAWSRQAVCNILHNPIYAGYMRWDGIVRPGTQTAIIPVETFESVNGPIS</sequence>
<reference evidence="3 4" key="1">
    <citation type="submission" date="2016-10" db="EMBL/GenBank/DDBJ databases">
        <title>Complete genome of the TMA-utilizing, human hosted archaeon Methanomethylophilus alvus Gen. nov, sp. nov., strain Mx-05, derived from a pure culture.</title>
        <authorList>
            <person name="Brugere J.-F."/>
            <person name="Ben Hania W."/>
            <person name="Chaudhary P.P."/>
            <person name="Gaci N."/>
            <person name="Borrel G."/>
            <person name="Cao Van Tuat L."/>
            <person name="Fardeau M.-L."/>
            <person name="Harris H.M.B."/>
            <person name="O'Toole P.W."/>
            <person name="Ollivier B."/>
        </authorList>
    </citation>
    <scope>NUCLEOTIDE SEQUENCE [LARGE SCALE GENOMIC DNA]</scope>
    <source>
        <strain evidence="3 4">Mx-05</strain>
    </source>
</reference>
<dbReference type="Pfam" id="PF07508">
    <property type="entry name" value="Recombinase"/>
    <property type="match status" value="1"/>
</dbReference>
<dbReference type="InterPro" id="IPR011109">
    <property type="entry name" value="DNA_bind_recombinase_dom"/>
</dbReference>
<dbReference type="PROSITE" id="PS51737">
    <property type="entry name" value="RECOMBINASE_DNA_BIND"/>
    <property type="match status" value="1"/>
</dbReference>
<dbReference type="PROSITE" id="PS51736">
    <property type="entry name" value="RECOMBINASES_3"/>
    <property type="match status" value="1"/>
</dbReference>
<dbReference type="SMART" id="SM00857">
    <property type="entry name" value="Resolvase"/>
    <property type="match status" value="1"/>
</dbReference>
<feature type="domain" description="Resolvase/invertase-type recombinase catalytic" evidence="1">
    <location>
        <begin position="7"/>
        <end position="152"/>
    </location>
</feature>
<dbReference type="AlphaFoldDB" id="A0A3G3IH24"/>
<gene>
    <name evidence="3" type="ORF">BKD89_04325</name>
</gene>
<organism evidence="3 4">
    <name type="scientific">Methanomethylophilus alvi</name>
    <dbReference type="NCBI Taxonomy" id="1291540"/>
    <lineage>
        <taxon>Archaea</taxon>
        <taxon>Methanobacteriati</taxon>
        <taxon>Thermoplasmatota</taxon>
        <taxon>Thermoplasmata</taxon>
        <taxon>Methanomassiliicoccales</taxon>
        <taxon>Methanomethylophilaceae</taxon>
        <taxon>Methanomethylophilus</taxon>
    </lineage>
</organism>
<dbReference type="Gene3D" id="3.90.1750.20">
    <property type="entry name" value="Putative Large Serine Recombinase, Chain B, Domain 2"/>
    <property type="match status" value="1"/>
</dbReference>
<feature type="domain" description="Recombinase" evidence="2">
    <location>
        <begin position="161"/>
        <end position="260"/>
    </location>
</feature>
<dbReference type="InterPro" id="IPR050639">
    <property type="entry name" value="SSR_resolvase"/>
</dbReference>
<dbReference type="InterPro" id="IPR006119">
    <property type="entry name" value="Resolv_N"/>
</dbReference>